<proteinExistence type="predicted"/>
<reference evidence="1" key="2">
    <citation type="submission" date="2023-04" db="EMBL/GenBank/DDBJ databases">
        <authorList>
            <person name="Bruccoleri R.E."/>
            <person name="Oakeley E.J."/>
            <person name="Faust A.-M."/>
            <person name="Dessus-Babus S."/>
            <person name="Altorfer M."/>
            <person name="Burckhardt D."/>
            <person name="Oertli M."/>
            <person name="Naumann U."/>
            <person name="Petersen F."/>
            <person name="Wong J."/>
        </authorList>
    </citation>
    <scope>NUCLEOTIDE SEQUENCE</scope>
    <source>
        <strain evidence="1">GSM-AAB239-AS_SAM_17_03QT</strain>
        <tissue evidence="1">Leaf</tissue>
    </source>
</reference>
<dbReference type="AlphaFoldDB" id="A0AAX6G8I9"/>
<dbReference type="EMBL" id="JANAVB010021996">
    <property type="protein sequence ID" value="KAJ6824625.1"/>
    <property type="molecule type" value="Genomic_DNA"/>
</dbReference>
<organism evidence="1 2">
    <name type="scientific">Iris pallida</name>
    <name type="common">Sweet iris</name>
    <dbReference type="NCBI Taxonomy" id="29817"/>
    <lineage>
        <taxon>Eukaryota</taxon>
        <taxon>Viridiplantae</taxon>
        <taxon>Streptophyta</taxon>
        <taxon>Embryophyta</taxon>
        <taxon>Tracheophyta</taxon>
        <taxon>Spermatophyta</taxon>
        <taxon>Magnoliopsida</taxon>
        <taxon>Liliopsida</taxon>
        <taxon>Asparagales</taxon>
        <taxon>Iridaceae</taxon>
        <taxon>Iridoideae</taxon>
        <taxon>Irideae</taxon>
        <taxon>Iris</taxon>
    </lineage>
</organism>
<comment type="caution">
    <text evidence="1">The sequence shown here is derived from an EMBL/GenBank/DDBJ whole genome shotgun (WGS) entry which is preliminary data.</text>
</comment>
<evidence type="ECO:0000313" key="1">
    <source>
        <dbReference type="EMBL" id="KAJ6824625.1"/>
    </source>
</evidence>
<name>A0AAX6G8I9_IRIPA</name>
<evidence type="ECO:0000313" key="2">
    <source>
        <dbReference type="Proteomes" id="UP001140949"/>
    </source>
</evidence>
<keyword evidence="2" id="KW-1185">Reference proteome</keyword>
<gene>
    <name evidence="1" type="ORF">M6B38_382390</name>
</gene>
<protein>
    <submittedName>
        <fullName evidence="1">Basic proline-rich protein-like</fullName>
    </submittedName>
</protein>
<reference evidence="1" key="1">
    <citation type="journal article" date="2023" name="GigaByte">
        <title>Genome assembly of the bearded iris, Iris pallida Lam.</title>
        <authorList>
            <person name="Bruccoleri R.E."/>
            <person name="Oakeley E.J."/>
            <person name="Faust A.M.E."/>
            <person name="Altorfer M."/>
            <person name="Dessus-Babus S."/>
            <person name="Burckhardt D."/>
            <person name="Oertli M."/>
            <person name="Naumann U."/>
            <person name="Petersen F."/>
            <person name="Wong J."/>
        </authorList>
    </citation>
    <scope>NUCLEOTIDE SEQUENCE</scope>
    <source>
        <strain evidence="1">GSM-AAB239-AS_SAM_17_03QT</strain>
    </source>
</reference>
<accession>A0AAX6G8I9</accession>
<sequence>MYVVVYFLERMGSVEMILILVSDFGEYILISDCWLAWEKIYSMDIYINFEFRKLFCRFTEHFSVFGLTENRGSFAEIFRKIIK</sequence>
<dbReference type="Proteomes" id="UP001140949">
    <property type="component" value="Unassembled WGS sequence"/>
</dbReference>